<accession>A0A4Y2KUN7</accession>
<dbReference type="EMBL" id="BGPR01196181">
    <property type="protein sequence ID" value="GBN05223.1"/>
    <property type="molecule type" value="Genomic_DNA"/>
</dbReference>
<organism evidence="2 3">
    <name type="scientific">Araneus ventricosus</name>
    <name type="common">Orbweaver spider</name>
    <name type="synonym">Epeira ventricosa</name>
    <dbReference type="NCBI Taxonomy" id="182803"/>
    <lineage>
        <taxon>Eukaryota</taxon>
        <taxon>Metazoa</taxon>
        <taxon>Ecdysozoa</taxon>
        <taxon>Arthropoda</taxon>
        <taxon>Chelicerata</taxon>
        <taxon>Arachnida</taxon>
        <taxon>Araneae</taxon>
        <taxon>Araneomorphae</taxon>
        <taxon>Entelegynae</taxon>
        <taxon>Araneoidea</taxon>
        <taxon>Araneidae</taxon>
        <taxon>Araneus</taxon>
    </lineage>
</organism>
<dbReference type="EMBL" id="BGPR01196173">
    <property type="protein sequence ID" value="GBN05199.1"/>
    <property type="molecule type" value="Genomic_DNA"/>
</dbReference>
<gene>
    <name evidence="1" type="ORF">AVEN_235833_1</name>
    <name evidence="2" type="ORF">AVEN_268794_1</name>
</gene>
<sequence>MREGESNPVRGGGRPHPVLLPVHLPLHLPGEFPDVRGAQGLPAGLLRPTITPHAHDNRIRYGHLPKLLVAMGAQRLMFFNLII</sequence>
<proteinExistence type="predicted"/>
<reference evidence="2 3" key="1">
    <citation type="journal article" date="2019" name="Sci. Rep.">
        <title>Orb-weaving spider Araneus ventricosus genome elucidates the spidroin gene catalogue.</title>
        <authorList>
            <person name="Kono N."/>
            <person name="Nakamura H."/>
            <person name="Ohtoshi R."/>
            <person name="Moran D.A.P."/>
            <person name="Shinohara A."/>
            <person name="Yoshida Y."/>
            <person name="Fujiwara M."/>
            <person name="Mori M."/>
            <person name="Tomita M."/>
            <person name="Arakawa K."/>
        </authorList>
    </citation>
    <scope>NUCLEOTIDE SEQUENCE [LARGE SCALE GENOMIC DNA]</scope>
</reference>
<name>A0A4Y2KUN7_ARAVE</name>
<dbReference type="Proteomes" id="UP000499080">
    <property type="component" value="Unassembled WGS sequence"/>
</dbReference>
<comment type="caution">
    <text evidence="2">The sequence shown here is derived from an EMBL/GenBank/DDBJ whole genome shotgun (WGS) entry which is preliminary data.</text>
</comment>
<evidence type="ECO:0000313" key="2">
    <source>
        <dbReference type="EMBL" id="GBN05223.1"/>
    </source>
</evidence>
<keyword evidence="3" id="KW-1185">Reference proteome</keyword>
<evidence type="ECO:0000313" key="3">
    <source>
        <dbReference type="Proteomes" id="UP000499080"/>
    </source>
</evidence>
<protein>
    <submittedName>
        <fullName evidence="2">Uncharacterized protein</fullName>
    </submittedName>
</protein>
<dbReference type="AlphaFoldDB" id="A0A4Y2KUN7"/>
<evidence type="ECO:0000313" key="1">
    <source>
        <dbReference type="EMBL" id="GBN05199.1"/>
    </source>
</evidence>